<dbReference type="InterPro" id="IPR000189">
    <property type="entry name" value="Transglyc_AS"/>
</dbReference>
<evidence type="ECO:0000259" key="2">
    <source>
        <dbReference type="Pfam" id="PF01464"/>
    </source>
</evidence>
<reference evidence="3 4" key="1">
    <citation type="journal article" date="2024" name="Int. J. Syst. Evol. Microbiol.">
        <title>Virgibacillus tibetensis sp. nov., isolated from salt lake on the Tibetan Plateau of China.</title>
        <authorList>
            <person name="Phurbu D."/>
            <person name="Liu Z.-X."/>
            <person name="Wang R."/>
            <person name="Zheng Y.-Y."/>
            <person name="Liu H.-C."/>
            <person name="Zhou Y.-G."/>
            <person name="Yu Y.-J."/>
            <person name="Li A.-H."/>
        </authorList>
    </citation>
    <scope>NUCLEOTIDE SEQUENCE [LARGE SCALE GENOMIC DNA]</scope>
    <source>
        <strain evidence="3 4">C22-A2</strain>
    </source>
</reference>
<accession>A0ABU6KA11</accession>
<comment type="similarity">
    <text evidence="1">Belongs to the transglycosylase Slt family.</text>
</comment>
<proteinExistence type="inferred from homology"/>
<gene>
    <name evidence="3" type="ORF">QGM71_00545</name>
</gene>
<dbReference type="EC" id="4.2.2.n1" evidence="3"/>
<dbReference type="PROSITE" id="PS00922">
    <property type="entry name" value="TRANSGLYCOSYLASE"/>
    <property type="match status" value="1"/>
</dbReference>
<evidence type="ECO:0000313" key="3">
    <source>
        <dbReference type="EMBL" id="MEC5421981.1"/>
    </source>
</evidence>
<feature type="domain" description="Transglycosylase SLT" evidence="2">
    <location>
        <begin position="92"/>
        <end position="198"/>
    </location>
</feature>
<dbReference type="GO" id="GO:0016829">
    <property type="term" value="F:lyase activity"/>
    <property type="evidence" value="ECO:0007669"/>
    <property type="project" value="UniProtKB-KW"/>
</dbReference>
<protein>
    <submittedName>
        <fullName evidence="3">Lytic transglycosylase domain-containing protein</fullName>
        <ecNumber evidence="3">4.2.2.n1</ecNumber>
    </submittedName>
</protein>
<dbReference type="Proteomes" id="UP001335737">
    <property type="component" value="Unassembled WGS sequence"/>
</dbReference>
<dbReference type="CDD" id="cd00254">
    <property type="entry name" value="LT-like"/>
    <property type="match status" value="1"/>
</dbReference>
<dbReference type="RefSeq" id="WP_327605555.1">
    <property type="nucleotide sequence ID" value="NZ_JARZFX010000001.1"/>
</dbReference>
<evidence type="ECO:0000256" key="1">
    <source>
        <dbReference type="ARBA" id="ARBA00007734"/>
    </source>
</evidence>
<keyword evidence="3" id="KW-0456">Lyase</keyword>
<dbReference type="EMBL" id="JARZFX010000001">
    <property type="protein sequence ID" value="MEC5421981.1"/>
    <property type="molecule type" value="Genomic_DNA"/>
</dbReference>
<keyword evidence="4" id="KW-1185">Reference proteome</keyword>
<dbReference type="SUPFAM" id="SSF53955">
    <property type="entry name" value="Lysozyme-like"/>
    <property type="match status" value="1"/>
</dbReference>
<dbReference type="Pfam" id="PF01464">
    <property type="entry name" value="SLT"/>
    <property type="match status" value="1"/>
</dbReference>
<dbReference type="InterPro" id="IPR023346">
    <property type="entry name" value="Lysozyme-like_dom_sf"/>
</dbReference>
<comment type="caution">
    <text evidence="3">The sequence shown here is derived from an EMBL/GenBank/DDBJ whole genome shotgun (WGS) entry which is preliminary data.</text>
</comment>
<sequence>MEIRELQYMIQQQAMSILTSNSNSLSSHSPMVDLAFKQLLQDKINAASAFNMTSESTNTYKNNRNGVNSAALSTFADSNTGTAPSTSLDAHITEAASKYGISEKLIHSVIKTESNYNARARSSAGAQGLMQLMPATAKGLGVTDPYNTKQNIDGGSKYLSQMLNRYNGNIELALAAYNAGPGNVDKYQGIPPFNETQNYVKKVMGSYLT</sequence>
<name>A0ABU6KA11_9BACI</name>
<dbReference type="Gene3D" id="1.10.530.10">
    <property type="match status" value="1"/>
</dbReference>
<dbReference type="PANTHER" id="PTHR37423:SF2">
    <property type="entry name" value="MEMBRANE-BOUND LYTIC MUREIN TRANSGLYCOSYLASE C"/>
    <property type="match status" value="1"/>
</dbReference>
<dbReference type="PANTHER" id="PTHR37423">
    <property type="entry name" value="SOLUBLE LYTIC MUREIN TRANSGLYCOSYLASE-RELATED"/>
    <property type="match status" value="1"/>
</dbReference>
<organism evidence="3 4">
    <name type="scientific">Virgibacillus tibetensis</name>
    <dbReference type="NCBI Taxonomy" id="3042313"/>
    <lineage>
        <taxon>Bacteria</taxon>
        <taxon>Bacillati</taxon>
        <taxon>Bacillota</taxon>
        <taxon>Bacilli</taxon>
        <taxon>Bacillales</taxon>
        <taxon>Bacillaceae</taxon>
        <taxon>Virgibacillus</taxon>
    </lineage>
</organism>
<dbReference type="InterPro" id="IPR008258">
    <property type="entry name" value="Transglycosylase_SLT_dom_1"/>
</dbReference>
<evidence type="ECO:0000313" key="4">
    <source>
        <dbReference type="Proteomes" id="UP001335737"/>
    </source>
</evidence>